<dbReference type="SMART" id="SM00363">
    <property type="entry name" value="S4"/>
    <property type="match status" value="1"/>
</dbReference>
<evidence type="ECO:0000256" key="1">
    <source>
        <dbReference type="PROSITE-ProRule" id="PRU00182"/>
    </source>
</evidence>
<dbReference type="OrthoDB" id="9797176at2"/>
<protein>
    <submittedName>
        <fullName evidence="3">Heat shock protein Hsp15</fullName>
    </submittedName>
</protein>
<keyword evidence="4" id="KW-1185">Reference proteome</keyword>
<dbReference type="Proteomes" id="UP000253529">
    <property type="component" value="Unassembled WGS sequence"/>
</dbReference>
<dbReference type="AlphaFoldDB" id="A0A366FR21"/>
<gene>
    <name evidence="3" type="ORF">DFR50_106131</name>
</gene>
<keyword evidence="3" id="KW-0346">Stress response</keyword>
<dbReference type="Gene3D" id="3.10.290.10">
    <property type="entry name" value="RNA-binding S4 domain"/>
    <property type="match status" value="1"/>
</dbReference>
<dbReference type="PROSITE" id="PS50889">
    <property type="entry name" value="S4"/>
    <property type="match status" value="1"/>
</dbReference>
<evidence type="ECO:0000313" key="3">
    <source>
        <dbReference type="EMBL" id="RBP16169.1"/>
    </source>
</evidence>
<dbReference type="CDD" id="cd00165">
    <property type="entry name" value="S4"/>
    <property type="match status" value="1"/>
</dbReference>
<dbReference type="InterPro" id="IPR002942">
    <property type="entry name" value="S4_RNA-bd"/>
</dbReference>
<feature type="domain" description="RNA-binding S4" evidence="2">
    <location>
        <begin position="8"/>
        <end position="73"/>
    </location>
</feature>
<accession>A0A366FR21</accession>
<evidence type="ECO:0000259" key="2">
    <source>
        <dbReference type="SMART" id="SM00363"/>
    </source>
</evidence>
<evidence type="ECO:0000313" key="4">
    <source>
        <dbReference type="Proteomes" id="UP000253529"/>
    </source>
</evidence>
<dbReference type="GO" id="GO:0003723">
    <property type="term" value="F:RNA binding"/>
    <property type="evidence" value="ECO:0007669"/>
    <property type="project" value="UniProtKB-KW"/>
</dbReference>
<dbReference type="SUPFAM" id="SSF55174">
    <property type="entry name" value="Alpha-L RNA-binding motif"/>
    <property type="match status" value="1"/>
</dbReference>
<dbReference type="EMBL" id="QNRK01000006">
    <property type="protein sequence ID" value="RBP16169.1"/>
    <property type="molecule type" value="Genomic_DNA"/>
</dbReference>
<sequence length="105" mass="11687">MNEAAETCRADIWLWRARFFKTRSLAARIIEEGGVRLARGPSRSPIDKPSRSLRAGDVLTFTQGQRWLAVKIEALGERRGPPPEARGLYSVLDSRGDRSDALAAH</sequence>
<comment type="caution">
    <text evidence="3">The sequence shown here is derived from an EMBL/GenBank/DDBJ whole genome shotgun (WGS) entry which is preliminary data.</text>
</comment>
<keyword evidence="1" id="KW-0694">RNA-binding</keyword>
<reference evidence="3 4" key="1">
    <citation type="submission" date="2018-06" db="EMBL/GenBank/DDBJ databases">
        <title>Genomic Encyclopedia of Type Strains, Phase IV (KMG-IV): sequencing the most valuable type-strain genomes for metagenomic binning, comparative biology and taxonomic classification.</title>
        <authorList>
            <person name="Goeker M."/>
        </authorList>
    </citation>
    <scope>NUCLEOTIDE SEQUENCE [LARGE SCALE GENOMIC DNA]</scope>
    <source>
        <strain evidence="3 4">DSM 24875</strain>
    </source>
</reference>
<dbReference type="RefSeq" id="WP_113888494.1">
    <property type="nucleotide sequence ID" value="NZ_QNRK01000006.1"/>
</dbReference>
<dbReference type="Pfam" id="PF01479">
    <property type="entry name" value="S4"/>
    <property type="match status" value="1"/>
</dbReference>
<name>A0A366FR21_9HYPH</name>
<proteinExistence type="predicted"/>
<organism evidence="3 4">
    <name type="scientific">Roseiarcus fermentans</name>
    <dbReference type="NCBI Taxonomy" id="1473586"/>
    <lineage>
        <taxon>Bacteria</taxon>
        <taxon>Pseudomonadati</taxon>
        <taxon>Pseudomonadota</taxon>
        <taxon>Alphaproteobacteria</taxon>
        <taxon>Hyphomicrobiales</taxon>
        <taxon>Roseiarcaceae</taxon>
        <taxon>Roseiarcus</taxon>
    </lineage>
</organism>
<dbReference type="InterPro" id="IPR036986">
    <property type="entry name" value="S4_RNA-bd_sf"/>
</dbReference>